<dbReference type="GO" id="GO:0005506">
    <property type="term" value="F:iron ion binding"/>
    <property type="evidence" value="ECO:0007669"/>
    <property type="project" value="InterPro"/>
</dbReference>
<organism evidence="10 11">
    <name type="scientific">Nocardia uniformis</name>
    <dbReference type="NCBI Taxonomy" id="53432"/>
    <lineage>
        <taxon>Bacteria</taxon>
        <taxon>Bacillati</taxon>
        <taxon>Actinomycetota</taxon>
        <taxon>Actinomycetes</taxon>
        <taxon>Mycobacteriales</taxon>
        <taxon>Nocardiaceae</taxon>
        <taxon>Nocardia</taxon>
    </lineage>
</organism>
<accession>A0A849BXZ5</accession>
<protein>
    <submittedName>
        <fullName evidence="10">Cytochrome P450</fullName>
    </submittedName>
</protein>
<dbReference type="GO" id="GO:0016705">
    <property type="term" value="F:oxidoreductase activity, acting on paired donors, with incorporation or reduction of molecular oxygen"/>
    <property type="evidence" value="ECO:0007669"/>
    <property type="project" value="InterPro"/>
</dbReference>
<evidence type="ECO:0000256" key="6">
    <source>
        <dbReference type="ARBA" id="ARBA00023004"/>
    </source>
</evidence>
<evidence type="ECO:0000313" key="11">
    <source>
        <dbReference type="Proteomes" id="UP000586827"/>
    </source>
</evidence>
<dbReference type="InterPro" id="IPR036396">
    <property type="entry name" value="Cyt_P450_sf"/>
</dbReference>
<evidence type="ECO:0000256" key="1">
    <source>
        <dbReference type="ARBA" id="ARBA00001971"/>
    </source>
</evidence>
<dbReference type="PROSITE" id="PS00086">
    <property type="entry name" value="CYTOCHROME_P450"/>
    <property type="match status" value="1"/>
</dbReference>
<evidence type="ECO:0000313" key="10">
    <source>
        <dbReference type="EMBL" id="NNH68547.1"/>
    </source>
</evidence>
<comment type="similarity">
    <text evidence="2 8">Belongs to the cytochrome P450 family.</text>
</comment>
<keyword evidence="5 8" id="KW-0560">Oxidoreductase</keyword>
<keyword evidence="3 8" id="KW-0349">Heme</keyword>
<dbReference type="FunFam" id="1.10.630.10:FF:000018">
    <property type="entry name" value="Cytochrome P450 monooxygenase"/>
    <property type="match status" value="1"/>
</dbReference>
<comment type="caution">
    <text evidence="10">The sequence shown here is derived from an EMBL/GenBank/DDBJ whole genome shotgun (WGS) entry which is preliminary data.</text>
</comment>
<evidence type="ECO:0000256" key="8">
    <source>
        <dbReference type="RuleBase" id="RU000461"/>
    </source>
</evidence>
<evidence type="ECO:0000256" key="3">
    <source>
        <dbReference type="ARBA" id="ARBA00022617"/>
    </source>
</evidence>
<dbReference type="InterPro" id="IPR001128">
    <property type="entry name" value="Cyt_P450"/>
</dbReference>
<evidence type="ECO:0000256" key="4">
    <source>
        <dbReference type="ARBA" id="ARBA00022723"/>
    </source>
</evidence>
<evidence type="ECO:0000256" key="9">
    <source>
        <dbReference type="SAM" id="MobiDB-lite"/>
    </source>
</evidence>
<keyword evidence="11" id="KW-1185">Reference proteome</keyword>
<sequence length="459" mass="50283">MTDPSSYPVAEFDLLNPQVLQCPYPWHQVLREQAPVHFVASRGMWFVSARELVAKALADHAVFSSNFGLPQLPAPESIKDQIAEIEAQGWPAVPTLLTADPPEHHYYRRMLAKAFTPRFIARLEPRIREIARSLAAGLPPGDPVEFVKAVAAPLPLLVIAHVLNVPDDRIDDFKRWSDQFTASVGAELDEAGRLDQARSLLEYQKFFAAELDDRRANPRDDLLSGLVTAPSAEDGDEPISTGACLSIIQQLLIAGNETSTKLLTGVLHELTKAPRWWDWLREDPADRSAAVIEEGLRFLTPVQSMFRVTKAEADLGGYTIPAGQLVVLCFGSANRDEAAFDQPDEFDPTRADAKSHIAFGAGIHACLGAPLARLESRIMLEELATRFETVRFGADNDFAYEPSFMLRGLKRLSLTFERDGSGVDSGHKHAGMTEAGRVEAGTTGAARPSQPPISIATEG</sequence>
<dbReference type="Proteomes" id="UP000586827">
    <property type="component" value="Unassembled WGS sequence"/>
</dbReference>
<evidence type="ECO:0000256" key="5">
    <source>
        <dbReference type="ARBA" id="ARBA00023002"/>
    </source>
</evidence>
<feature type="region of interest" description="Disordered" evidence="9">
    <location>
        <begin position="437"/>
        <end position="459"/>
    </location>
</feature>
<dbReference type="PRINTS" id="PR00359">
    <property type="entry name" value="BP450"/>
</dbReference>
<keyword evidence="4 8" id="KW-0479">Metal-binding</keyword>
<dbReference type="PRINTS" id="PR00385">
    <property type="entry name" value="P450"/>
</dbReference>
<dbReference type="Pfam" id="PF00067">
    <property type="entry name" value="p450"/>
    <property type="match status" value="1"/>
</dbReference>
<keyword evidence="6 8" id="KW-0408">Iron</keyword>
<name>A0A849BXZ5_9NOCA</name>
<dbReference type="AlphaFoldDB" id="A0A849BXZ5"/>
<dbReference type="Gene3D" id="1.10.630.10">
    <property type="entry name" value="Cytochrome P450"/>
    <property type="match status" value="1"/>
</dbReference>
<dbReference type="InterPro" id="IPR017972">
    <property type="entry name" value="Cyt_P450_CS"/>
</dbReference>
<dbReference type="GO" id="GO:0004497">
    <property type="term" value="F:monooxygenase activity"/>
    <property type="evidence" value="ECO:0007669"/>
    <property type="project" value="UniProtKB-KW"/>
</dbReference>
<dbReference type="InterPro" id="IPR002397">
    <property type="entry name" value="Cyt_P450_B"/>
</dbReference>
<dbReference type="PANTHER" id="PTHR46696">
    <property type="entry name" value="P450, PUTATIVE (EUROFUNG)-RELATED"/>
    <property type="match status" value="1"/>
</dbReference>
<evidence type="ECO:0000256" key="7">
    <source>
        <dbReference type="ARBA" id="ARBA00023033"/>
    </source>
</evidence>
<reference evidence="10 11" key="1">
    <citation type="submission" date="2020-05" db="EMBL/GenBank/DDBJ databases">
        <title>MicrobeNet Type strains.</title>
        <authorList>
            <person name="Nicholson A.C."/>
        </authorList>
    </citation>
    <scope>NUCLEOTIDE SEQUENCE [LARGE SCALE GENOMIC DNA]</scope>
    <source>
        <strain evidence="10 11">JCM 3224</strain>
    </source>
</reference>
<dbReference type="PANTHER" id="PTHR46696:SF1">
    <property type="entry name" value="CYTOCHROME P450 YJIB-RELATED"/>
    <property type="match status" value="1"/>
</dbReference>
<gene>
    <name evidence="10" type="ORF">HLB23_01395</name>
</gene>
<dbReference type="SUPFAM" id="SSF48264">
    <property type="entry name" value="Cytochrome P450"/>
    <property type="match status" value="1"/>
</dbReference>
<dbReference type="EMBL" id="JABELX010000001">
    <property type="protein sequence ID" value="NNH68547.1"/>
    <property type="molecule type" value="Genomic_DNA"/>
</dbReference>
<proteinExistence type="inferred from homology"/>
<evidence type="ECO:0000256" key="2">
    <source>
        <dbReference type="ARBA" id="ARBA00010617"/>
    </source>
</evidence>
<comment type="cofactor">
    <cofactor evidence="1">
        <name>heme</name>
        <dbReference type="ChEBI" id="CHEBI:30413"/>
    </cofactor>
</comment>
<dbReference type="RefSeq" id="WP_067520365.1">
    <property type="nucleotide sequence ID" value="NZ_JABELX010000001.1"/>
</dbReference>
<keyword evidence="7 8" id="KW-0503">Monooxygenase</keyword>
<dbReference type="GO" id="GO:0020037">
    <property type="term" value="F:heme binding"/>
    <property type="evidence" value="ECO:0007669"/>
    <property type="project" value="InterPro"/>
</dbReference>